<dbReference type="InterPro" id="IPR029062">
    <property type="entry name" value="Class_I_gatase-like"/>
</dbReference>
<comment type="function">
    <text evidence="4">Transfers an acetyl group from acetyl-CoA to L-homoserine, forming acetyl-L-homoserine.</text>
</comment>
<feature type="binding site" evidence="4">
    <location>
        <position position="196"/>
    </location>
    <ligand>
        <name>substrate</name>
    </ligand>
</feature>
<dbReference type="InterPro" id="IPR033752">
    <property type="entry name" value="MetA_family"/>
</dbReference>
<feature type="binding site" evidence="4">
    <location>
        <position position="168"/>
    </location>
    <ligand>
        <name>substrate</name>
    </ligand>
</feature>
<dbReference type="AlphaFoldDB" id="A0A511UY54"/>
<keyword evidence="6" id="KW-1133">Transmembrane helix</keyword>
<dbReference type="Gene3D" id="3.40.50.880">
    <property type="match status" value="1"/>
</dbReference>
<comment type="caution">
    <text evidence="7">The sequence shown here is derived from an EMBL/GenBank/DDBJ whole genome shotgun (WGS) entry which is preliminary data.</text>
</comment>
<accession>A0A511UY54</accession>
<keyword evidence="6" id="KW-0472">Membrane</keyword>
<dbReference type="EMBL" id="BJXW01000004">
    <property type="protein sequence ID" value="GEN30062.1"/>
    <property type="molecule type" value="Genomic_DNA"/>
</dbReference>
<evidence type="ECO:0000256" key="2">
    <source>
        <dbReference type="ARBA" id="ARBA00022679"/>
    </source>
</evidence>
<keyword evidence="3 4" id="KW-0012">Acyltransferase</keyword>
<keyword evidence="6" id="KW-0812">Transmembrane</keyword>
<dbReference type="UniPathway" id="UPA00051">
    <property type="reaction ID" value="UER00074"/>
</dbReference>
<feature type="transmembrane region" description="Helical" evidence="6">
    <location>
        <begin position="132"/>
        <end position="156"/>
    </location>
</feature>
<feature type="active site" evidence="4">
    <location>
        <position position="241"/>
    </location>
</feature>
<name>A0A511UY54_9BACI</name>
<reference evidence="7 8" key="1">
    <citation type="submission" date="2019-07" db="EMBL/GenBank/DDBJ databases">
        <title>Whole genome shotgun sequence of Cerasibacillus quisquiliarum NBRC 102429.</title>
        <authorList>
            <person name="Hosoyama A."/>
            <person name="Uohara A."/>
            <person name="Ohji S."/>
            <person name="Ichikawa N."/>
        </authorList>
    </citation>
    <scope>NUCLEOTIDE SEQUENCE [LARGE SCALE GENOMIC DNA]</scope>
    <source>
        <strain evidence="7 8">NBRC 102429</strain>
    </source>
</reference>
<dbReference type="SUPFAM" id="SSF52317">
    <property type="entry name" value="Class I glutamine amidotransferase-like"/>
    <property type="match status" value="1"/>
</dbReference>
<dbReference type="RefSeq" id="WP_146934913.1">
    <property type="nucleotide sequence ID" value="NZ_BJXW01000004.1"/>
</dbReference>
<sequence length="287" mass="33653">MNEKEGDGVTLYLNPHLQSIKRLKQQRICIKYHGQQTKETIRILIVNLMPNKIDTEFQFLSLIGSLSIDITVDFINMASYRPKNTDYAYLNKAYKTYRDIKKLTYDRVIITGAPLEFIPFSQILYWEELKKIFAFVQNGATSTLYICWAAIAGLYYHYNVKKRMTSDKVFGVFSHTIKRPHDLLTGLSNGLLMPHSRYVYLDERAIQEIEQLDILIHSTEAGVTLVSSKNNRHLYLTAHPEYERDTLQKEYMRDKKRGINIKPPKNHHLAGNWENHAKQFFYNWIAL</sequence>
<dbReference type="PIRSF" id="PIRSF000450">
    <property type="entry name" value="H_ser_succinyltr"/>
    <property type="match status" value="1"/>
</dbReference>
<feature type="active site" description="Acyl-thioester intermediate" evidence="4 5">
    <location>
        <position position="147"/>
    </location>
</feature>
<comment type="catalytic activity">
    <reaction evidence="4">
        <text>L-homoserine + acetyl-CoA = O-acetyl-L-homoserine + CoA</text>
        <dbReference type="Rhea" id="RHEA:13701"/>
        <dbReference type="ChEBI" id="CHEBI:57287"/>
        <dbReference type="ChEBI" id="CHEBI:57288"/>
        <dbReference type="ChEBI" id="CHEBI:57476"/>
        <dbReference type="ChEBI" id="CHEBI:57716"/>
        <dbReference type="EC" id="2.3.1.31"/>
    </reaction>
</comment>
<feature type="site" description="Important for substrate specificity" evidence="4">
    <location>
        <position position="196"/>
    </location>
</feature>
<keyword evidence="4" id="KW-0486">Methionine biosynthesis</keyword>
<feature type="transmembrane region" description="Helical" evidence="6">
    <location>
        <begin position="108"/>
        <end position="126"/>
    </location>
</feature>
<dbReference type="Pfam" id="PF04204">
    <property type="entry name" value="HTS"/>
    <property type="match status" value="1"/>
</dbReference>
<protein>
    <recommendedName>
        <fullName evidence="4">Homoserine O-acetyltransferase</fullName>
        <shortName evidence="4">HAT</shortName>
        <ecNumber evidence="4">2.3.1.31</ecNumber>
    </recommendedName>
    <alternativeName>
        <fullName evidence="4">Homoserine transacetylase</fullName>
        <shortName evidence="4">HTA</shortName>
    </alternativeName>
</protein>
<keyword evidence="4" id="KW-0963">Cytoplasm</keyword>
<keyword evidence="8" id="KW-1185">Reference proteome</keyword>
<comment type="similarity">
    <text evidence="4">Belongs to the MetA family.</text>
</comment>
<evidence type="ECO:0000256" key="1">
    <source>
        <dbReference type="ARBA" id="ARBA00022605"/>
    </source>
</evidence>
<evidence type="ECO:0000256" key="5">
    <source>
        <dbReference type="PIRSR" id="PIRSR000450-1"/>
    </source>
</evidence>
<evidence type="ECO:0000256" key="6">
    <source>
        <dbReference type="SAM" id="Phobius"/>
    </source>
</evidence>
<gene>
    <name evidence="7" type="primary">metA</name>
    <name evidence="4" type="synonym">metAA</name>
    <name evidence="7" type="ORF">CQU01_03000</name>
</gene>
<keyword evidence="1 4" id="KW-0028">Amino-acid biosynthesis</keyword>
<dbReference type="Proteomes" id="UP000321491">
    <property type="component" value="Unassembled WGS sequence"/>
</dbReference>
<comment type="subcellular location">
    <subcellularLocation>
        <location evidence="4">Cytoplasm</location>
    </subcellularLocation>
</comment>
<evidence type="ECO:0000256" key="4">
    <source>
        <dbReference type="HAMAP-Rule" id="MF_00295"/>
    </source>
</evidence>
<feature type="site" description="Important for acyl-CoA specificity" evidence="4">
    <location>
        <position position="116"/>
    </location>
</feature>
<keyword evidence="2 4" id="KW-0808">Transferase</keyword>
<comment type="pathway">
    <text evidence="4">Amino-acid biosynthesis; L-methionine biosynthesis via de novo pathway; O-acetyl-L-homoserine from L-homoserine: step 1/1.</text>
</comment>
<dbReference type="GO" id="GO:0004414">
    <property type="term" value="F:homoserine O-acetyltransferase activity"/>
    <property type="evidence" value="ECO:0007669"/>
    <property type="project" value="UniProtKB-EC"/>
</dbReference>
<dbReference type="GO" id="GO:0005737">
    <property type="term" value="C:cytoplasm"/>
    <property type="evidence" value="ECO:0007669"/>
    <property type="project" value="UniProtKB-SubCell"/>
</dbReference>
<evidence type="ECO:0000313" key="7">
    <source>
        <dbReference type="EMBL" id="GEN30062.1"/>
    </source>
</evidence>
<dbReference type="PANTHER" id="PTHR20919:SF0">
    <property type="entry name" value="HOMOSERINE O-SUCCINYLTRANSFERASE"/>
    <property type="match status" value="1"/>
</dbReference>
<feature type="active site" description="Proton acceptor" evidence="4">
    <location>
        <position position="239"/>
    </location>
</feature>
<comment type="caution">
    <text evidence="4">Lacks conserved residue(s) required for the propagation of feature annotation.</text>
</comment>
<organism evidence="7 8">
    <name type="scientific">Cerasibacillus quisquiliarum</name>
    <dbReference type="NCBI Taxonomy" id="227865"/>
    <lineage>
        <taxon>Bacteria</taxon>
        <taxon>Bacillati</taxon>
        <taxon>Bacillota</taxon>
        <taxon>Bacilli</taxon>
        <taxon>Bacillales</taxon>
        <taxon>Bacillaceae</taxon>
        <taxon>Cerasibacillus</taxon>
    </lineage>
</organism>
<dbReference type="EC" id="2.3.1.31" evidence="4"/>
<dbReference type="GO" id="GO:0008899">
    <property type="term" value="F:homoserine O-succinyltransferase activity"/>
    <property type="evidence" value="ECO:0007669"/>
    <property type="project" value="UniProtKB-UniRule"/>
</dbReference>
<dbReference type="OrthoDB" id="9772423at2"/>
<dbReference type="PANTHER" id="PTHR20919">
    <property type="entry name" value="HOMOSERINE O-SUCCINYLTRANSFERASE"/>
    <property type="match status" value="1"/>
</dbReference>
<dbReference type="CDD" id="cd03131">
    <property type="entry name" value="GATase1_HTS"/>
    <property type="match status" value="1"/>
</dbReference>
<proteinExistence type="inferred from homology"/>
<evidence type="ECO:0000313" key="8">
    <source>
        <dbReference type="Proteomes" id="UP000321491"/>
    </source>
</evidence>
<feature type="binding site" evidence="4">
    <location>
        <position position="253"/>
    </location>
    <ligand>
        <name>substrate</name>
    </ligand>
</feature>
<dbReference type="HAMAP" id="MF_00295">
    <property type="entry name" value="MetA_acyltransf"/>
    <property type="match status" value="1"/>
</dbReference>
<evidence type="ECO:0000256" key="3">
    <source>
        <dbReference type="ARBA" id="ARBA00023315"/>
    </source>
</evidence>
<dbReference type="GO" id="GO:0009086">
    <property type="term" value="P:methionine biosynthetic process"/>
    <property type="evidence" value="ECO:0007669"/>
    <property type="project" value="UniProtKB-UniRule"/>
</dbReference>